<dbReference type="Pfam" id="PF01497">
    <property type="entry name" value="Peripla_BP_2"/>
    <property type="match status" value="1"/>
</dbReference>
<dbReference type="GO" id="GO:0030288">
    <property type="term" value="C:outer membrane-bounded periplasmic space"/>
    <property type="evidence" value="ECO:0007669"/>
    <property type="project" value="TreeGrafter"/>
</dbReference>
<accession>A0A1X6XJM5</accession>
<feature type="chain" id="PRO_5039143230" evidence="5">
    <location>
        <begin position="22"/>
        <end position="349"/>
    </location>
</feature>
<sequence>MRTTRSALAAVTATAALVLSACGGGGDTDSDSGAAAEGSGDGSFPLTVEHAFGETVIEQKPERVAAVAWGNHEAALALGVVPVIMEQATYGDDDGNGVLPWVEDAVEEMGEELPETYDFTDGIDFEAIANSEPDVILAGYSGLTQEEYDTLSQIAPVVAYPETPWGSTWQETIAQDAKGLGLEAEGQALIEENEGVLEEKVADYDNLAGTSAMWGYADPQDASTFGFFTVSDPRVQFLPEIGMEIPESVTTASEGNEAFMGSESSETAADTFADADILIVAEDNDQKATLQDDPLLSKIPAVERDSIAWLPENAPEAAASNPSPLNIDTEYMDSYLETLDAAAAKAAQD</sequence>
<proteinExistence type="inferred from homology"/>
<dbReference type="PANTHER" id="PTHR30532:SF24">
    <property type="entry name" value="FERRIC ENTEROBACTIN-BINDING PERIPLASMIC PROTEIN FEPB"/>
    <property type="match status" value="1"/>
</dbReference>
<protein>
    <submittedName>
        <fullName evidence="7">ABC-type Fe3+-siderophore transport system, periplasmic iron-binding component</fullName>
    </submittedName>
</protein>
<name>A0A1X6XJM5_9MICO</name>
<dbReference type="Gene3D" id="3.40.50.1980">
    <property type="entry name" value="Nitrogenase molybdenum iron protein domain"/>
    <property type="match status" value="2"/>
</dbReference>
<dbReference type="EMBL" id="FWFF01000017">
    <property type="protein sequence ID" value="SLM99330.1"/>
    <property type="molecule type" value="Genomic_DNA"/>
</dbReference>
<keyword evidence="4 5" id="KW-0732">Signal</keyword>
<evidence type="ECO:0000256" key="4">
    <source>
        <dbReference type="ARBA" id="ARBA00022729"/>
    </source>
</evidence>
<dbReference type="GO" id="GO:1901678">
    <property type="term" value="P:iron coordination entity transport"/>
    <property type="evidence" value="ECO:0007669"/>
    <property type="project" value="UniProtKB-ARBA"/>
</dbReference>
<organism evidence="7 8">
    <name type="scientific">Brevibacterium yomogidense</name>
    <dbReference type="NCBI Taxonomy" id="946573"/>
    <lineage>
        <taxon>Bacteria</taxon>
        <taxon>Bacillati</taxon>
        <taxon>Actinomycetota</taxon>
        <taxon>Actinomycetes</taxon>
        <taxon>Micrococcales</taxon>
        <taxon>Brevibacteriaceae</taxon>
        <taxon>Brevibacterium</taxon>
    </lineage>
</organism>
<dbReference type="Proteomes" id="UP000196581">
    <property type="component" value="Unassembled WGS sequence"/>
</dbReference>
<dbReference type="InterPro" id="IPR051313">
    <property type="entry name" value="Bact_iron-sidero_bind"/>
</dbReference>
<dbReference type="SUPFAM" id="SSF53807">
    <property type="entry name" value="Helical backbone' metal receptor"/>
    <property type="match status" value="1"/>
</dbReference>
<dbReference type="AlphaFoldDB" id="A0A1X6XJM5"/>
<dbReference type="InterPro" id="IPR002491">
    <property type="entry name" value="ABC_transptr_periplasmic_BD"/>
</dbReference>
<evidence type="ECO:0000313" key="8">
    <source>
        <dbReference type="Proteomes" id="UP000196581"/>
    </source>
</evidence>
<gene>
    <name evidence="7" type="ORF">FM105_10850</name>
</gene>
<evidence type="ECO:0000256" key="5">
    <source>
        <dbReference type="SAM" id="SignalP"/>
    </source>
</evidence>
<dbReference type="PROSITE" id="PS51257">
    <property type="entry name" value="PROKAR_LIPOPROTEIN"/>
    <property type="match status" value="1"/>
</dbReference>
<keyword evidence="8" id="KW-1185">Reference proteome</keyword>
<evidence type="ECO:0000256" key="3">
    <source>
        <dbReference type="ARBA" id="ARBA00022448"/>
    </source>
</evidence>
<dbReference type="RefSeq" id="WP_087008047.1">
    <property type="nucleotide sequence ID" value="NZ_FWFF01000017.1"/>
</dbReference>
<feature type="domain" description="Fe/B12 periplasmic-binding" evidence="6">
    <location>
        <begin position="63"/>
        <end position="343"/>
    </location>
</feature>
<reference evidence="8" key="1">
    <citation type="submission" date="2017-02" db="EMBL/GenBank/DDBJ databases">
        <authorList>
            <person name="Dridi B."/>
        </authorList>
    </citation>
    <scope>NUCLEOTIDE SEQUENCE [LARGE SCALE GENOMIC DNA]</scope>
    <source>
        <strain evidence="8">B Co 03.10</strain>
    </source>
</reference>
<dbReference type="PROSITE" id="PS50983">
    <property type="entry name" value="FE_B12_PBP"/>
    <property type="match status" value="1"/>
</dbReference>
<keyword evidence="3" id="KW-0813">Transport</keyword>
<evidence type="ECO:0000313" key="7">
    <source>
        <dbReference type="EMBL" id="SLM99330.1"/>
    </source>
</evidence>
<comment type="subcellular location">
    <subcellularLocation>
        <location evidence="1">Cell envelope</location>
    </subcellularLocation>
</comment>
<evidence type="ECO:0000259" key="6">
    <source>
        <dbReference type="PROSITE" id="PS50983"/>
    </source>
</evidence>
<evidence type="ECO:0000256" key="1">
    <source>
        <dbReference type="ARBA" id="ARBA00004196"/>
    </source>
</evidence>
<evidence type="ECO:0000256" key="2">
    <source>
        <dbReference type="ARBA" id="ARBA00008814"/>
    </source>
</evidence>
<dbReference type="PANTHER" id="PTHR30532">
    <property type="entry name" value="IRON III DICITRATE-BINDING PERIPLASMIC PROTEIN"/>
    <property type="match status" value="1"/>
</dbReference>
<feature type="signal peptide" evidence="5">
    <location>
        <begin position="1"/>
        <end position="21"/>
    </location>
</feature>
<comment type="similarity">
    <text evidence="2">Belongs to the bacterial solute-binding protein 8 family.</text>
</comment>